<organism evidence="1 2">
    <name type="scientific">Oedothorax gibbosus</name>
    <dbReference type="NCBI Taxonomy" id="931172"/>
    <lineage>
        <taxon>Eukaryota</taxon>
        <taxon>Metazoa</taxon>
        <taxon>Ecdysozoa</taxon>
        <taxon>Arthropoda</taxon>
        <taxon>Chelicerata</taxon>
        <taxon>Arachnida</taxon>
        <taxon>Araneae</taxon>
        <taxon>Araneomorphae</taxon>
        <taxon>Entelegynae</taxon>
        <taxon>Araneoidea</taxon>
        <taxon>Linyphiidae</taxon>
        <taxon>Erigoninae</taxon>
        <taxon>Oedothorax</taxon>
    </lineage>
</organism>
<protein>
    <submittedName>
        <fullName evidence="1">Uncharacterized protein</fullName>
    </submittedName>
</protein>
<keyword evidence="2" id="KW-1185">Reference proteome</keyword>
<comment type="caution">
    <text evidence="1">The sequence shown here is derived from an EMBL/GenBank/DDBJ whole genome shotgun (WGS) entry which is preliminary data.</text>
</comment>
<dbReference type="Proteomes" id="UP000827092">
    <property type="component" value="Unassembled WGS sequence"/>
</dbReference>
<dbReference type="EMBL" id="JAFNEN010000011">
    <property type="protein sequence ID" value="KAG8200889.1"/>
    <property type="molecule type" value="Genomic_DNA"/>
</dbReference>
<dbReference type="AlphaFoldDB" id="A0AAV6VYT4"/>
<reference evidence="1 2" key="1">
    <citation type="journal article" date="2022" name="Nat. Ecol. Evol.">
        <title>A masculinizing supergene underlies an exaggerated male reproductive morph in a spider.</title>
        <authorList>
            <person name="Hendrickx F."/>
            <person name="De Corte Z."/>
            <person name="Sonet G."/>
            <person name="Van Belleghem S.M."/>
            <person name="Kostlbacher S."/>
            <person name="Vangestel C."/>
        </authorList>
    </citation>
    <scope>NUCLEOTIDE SEQUENCE [LARGE SCALE GENOMIC DNA]</scope>
    <source>
        <strain evidence="1">W744_W776</strain>
    </source>
</reference>
<proteinExistence type="predicted"/>
<sequence length="70" mass="7721">MPIAEIPGSGLRLVFPIHGKGAIGDAWVPTKPFRHHSCHLICSRDLASTEECISNGGFSKNRWSRFPVYA</sequence>
<accession>A0AAV6VYT4</accession>
<gene>
    <name evidence="1" type="ORF">JTE90_020529</name>
</gene>
<evidence type="ECO:0000313" key="1">
    <source>
        <dbReference type="EMBL" id="KAG8200889.1"/>
    </source>
</evidence>
<evidence type="ECO:0000313" key="2">
    <source>
        <dbReference type="Proteomes" id="UP000827092"/>
    </source>
</evidence>
<name>A0AAV6VYT4_9ARAC</name>